<dbReference type="PANTHER" id="PTHR43767:SF1">
    <property type="entry name" value="NONRIBOSOMAL PEPTIDE SYNTHASE PES1 (EUROFUNG)-RELATED"/>
    <property type="match status" value="1"/>
</dbReference>
<feature type="domain" description="AMP-binding enzyme C-terminal" evidence="4">
    <location>
        <begin position="426"/>
        <end position="501"/>
    </location>
</feature>
<dbReference type="NCBIfam" id="NF004837">
    <property type="entry name" value="PRK06187.1"/>
    <property type="match status" value="1"/>
</dbReference>
<keyword evidence="6" id="KW-1185">Reference proteome</keyword>
<dbReference type="PANTHER" id="PTHR43767">
    <property type="entry name" value="LONG-CHAIN-FATTY-ACID--COA LIGASE"/>
    <property type="match status" value="1"/>
</dbReference>
<feature type="domain" description="AMP-dependent synthetase/ligase" evidence="3">
    <location>
        <begin position="11"/>
        <end position="376"/>
    </location>
</feature>
<gene>
    <name evidence="5" type="ORF">D3871_15605</name>
</gene>
<dbReference type="Pfam" id="PF00501">
    <property type="entry name" value="AMP-binding"/>
    <property type="match status" value="1"/>
</dbReference>
<dbReference type="InterPro" id="IPR025110">
    <property type="entry name" value="AMP-bd_C"/>
</dbReference>
<evidence type="ECO:0000259" key="4">
    <source>
        <dbReference type="Pfam" id="PF13193"/>
    </source>
</evidence>
<evidence type="ECO:0000313" key="5">
    <source>
        <dbReference type="EMBL" id="RJF99786.1"/>
    </source>
</evidence>
<dbReference type="InterPro" id="IPR045851">
    <property type="entry name" value="AMP-bd_C_sf"/>
</dbReference>
<dbReference type="Gene3D" id="3.40.50.12780">
    <property type="entry name" value="N-terminal domain of ligase-like"/>
    <property type="match status" value="1"/>
</dbReference>
<evidence type="ECO:0000256" key="1">
    <source>
        <dbReference type="ARBA" id="ARBA00006432"/>
    </source>
</evidence>
<evidence type="ECO:0000256" key="2">
    <source>
        <dbReference type="ARBA" id="ARBA00022598"/>
    </source>
</evidence>
<accession>A0A3A3FUP8</accession>
<reference evidence="6" key="1">
    <citation type="submission" date="2018-09" db="EMBL/GenBank/DDBJ databases">
        <authorList>
            <person name="Zhu H."/>
        </authorList>
    </citation>
    <scope>NUCLEOTIDE SEQUENCE [LARGE SCALE GENOMIC DNA]</scope>
    <source>
        <strain evidence="6">K1R23-30</strain>
    </source>
</reference>
<evidence type="ECO:0000313" key="6">
    <source>
        <dbReference type="Proteomes" id="UP000265955"/>
    </source>
</evidence>
<protein>
    <submittedName>
        <fullName evidence="5">Long-chain-fatty-acid--CoA ligase</fullName>
    </submittedName>
</protein>
<dbReference type="EMBL" id="QYUO01000001">
    <property type="protein sequence ID" value="RJF99786.1"/>
    <property type="molecule type" value="Genomic_DNA"/>
</dbReference>
<sequence>MITQDISDVVRHHAHERPAQIALVFEDRRTTYKELNQRVNQVANGLLALGVKSSERLVLLDTNSDQFYEVWLGAARIGAVVVPMNSRSTQSEAVTVISDCSARVVFAGVAYLPMLEQAKEELSFVEKVIPTGDEFTRWRNSQSATEPSTTSKKNEVCIQLYTSGTTTKPKGVQLTNANVTSAFAPLDVGVPSPWTSMNPADVVLCILPHGHVAGAGAGLAGLYAGSTLVVFKDFNPVTLVQAIKSVGITVLMMVPMMIRALVAALPKGSRDCQSLRLVIYGAAPMATESLLQAMAAFPQAEFGQVYGLTETNGPITYLSPSDHREIAAGNIHLTLSCGRPLPDTEVKVVDNDGVELPRSEVGEVVGRGPQVMKGYWNRNEDSAAILRNGWLYSGDLGYMDEKGYVFLHDRKKDMIVSGGENVYPAEVENALFNYPAVAEAAVFGVPDLKWGEAVKAAVVLKSGAITSEAEILTFLKELIAGYKVPKSIDFVEALPRNATGKVLRRHLREPYWANQSRQVG</sequence>
<dbReference type="RefSeq" id="WP_119769731.1">
    <property type="nucleotide sequence ID" value="NZ_QYUO01000001.1"/>
</dbReference>
<dbReference type="InterPro" id="IPR050237">
    <property type="entry name" value="ATP-dep_AMP-bd_enzyme"/>
</dbReference>
<organism evidence="5 6">
    <name type="scientific">Noviherbaspirillum saxi</name>
    <dbReference type="NCBI Taxonomy" id="2320863"/>
    <lineage>
        <taxon>Bacteria</taxon>
        <taxon>Pseudomonadati</taxon>
        <taxon>Pseudomonadota</taxon>
        <taxon>Betaproteobacteria</taxon>
        <taxon>Burkholderiales</taxon>
        <taxon>Oxalobacteraceae</taxon>
        <taxon>Noviherbaspirillum</taxon>
    </lineage>
</organism>
<dbReference type="SUPFAM" id="SSF56801">
    <property type="entry name" value="Acetyl-CoA synthetase-like"/>
    <property type="match status" value="1"/>
</dbReference>
<dbReference type="Proteomes" id="UP000265955">
    <property type="component" value="Unassembled WGS sequence"/>
</dbReference>
<comment type="caution">
    <text evidence="5">The sequence shown here is derived from an EMBL/GenBank/DDBJ whole genome shotgun (WGS) entry which is preliminary data.</text>
</comment>
<proteinExistence type="inferred from homology"/>
<dbReference type="InterPro" id="IPR000873">
    <property type="entry name" value="AMP-dep_synth/lig_dom"/>
</dbReference>
<dbReference type="InterPro" id="IPR042099">
    <property type="entry name" value="ANL_N_sf"/>
</dbReference>
<dbReference type="GO" id="GO:0016878">
    <property type="term" value="F:acid-thiol ligase activity"/>
    <property type="evidence" value="ECO:0007669"/>
    <property type="project" value="UniProtKB-ARBA"/>
</dbReference>
<dbReference type="Gene3D" id="3.30.300.30">
    <property type="match status" value="1"/>
</dbReference>
<name>A0A3A3FUP8_9BURK</name>
<dbReference type="Pfam" id="PF13193">
    <property type="entry name" value="AMP-binding_C"/>
    <property type="match status" value="1"/>
</dbReference>
<dbReference type="OrthoDB" id="9766486at2"/>
<evidence type="ECO:0000259" key="3">
    <source>
        <dbReference type="Pfam" id="PF00501"/>
    </source>
</evidence>
<comment type="similarity">
    <text evidence="1">Belongs to the ATP-dependent AMP-binding enzyme family.</text>
</comment>
<keyword evidence="2 5" id="KW-0436">Ligase</keyword>
<dbReference type="AlphaFoldDB" id="A0A3A3FUP8"/>
<dbReference type="FunFam" id="3.30.300.30:FF:000008">
    <property type="entry name" value="2,3-dihydroxybenzoate-AMP ligase"/>
    <property type="match status" value="1"/>
</dbReference>